<organism evidence="2 3">
    <name type="scientific">Crassaminicella indica</name>
    <dbReference type="NCBI Taxonomy" id="2855394"/>
    <lineage>
        <taxon>Bacteria</taxon>
        <taxon>Bacillati</taxon>
        <taxon>Bacillota</taxon>
        <taxon>Clostridia</taxon>
        <taxon>Eubacteriales</taxon>
        <taxon>Clostridiaceae</taxon>
        <taxon>Crassaminicella</taxon>
    </lineage>
</organism>
<dbReference type="InterPro" id="IPR003709">
    <property type="entry name" value="VanY-like_core_dom"/>
</dbReference>
<keyword evidence="3" id="KW-1185">Reference proteome</keyword>
<protein>
    <submittedName>
        <fullName evidence="2">M15 family metallopeptidase</fullName>
    </submittedName>
</protein>
<evidence type="ECO:0000259" key="1">
    <source>
        <dbReference type="Pfam" id="PF02557"/>
    </source>
</evidence>
<proteinExistence type="predicted"/>
<gene>
    <name evidence="2" type="ORF">KVH43_05355</name>
</gene>
<name>A0ABX8RFN6_9CLOT</name>
<feature type="domain" description="D-alanyl-D-alanine carboxypeptidase-like core" evidence="1">
    <location>
        <begin position="95"/>
        <end position="223"/>
    </location>
</feature>
<sequence>MIAINKAFNILVLVAVVFIMMSGLTIAQELEEQEAFAKYSLEGTTYLKNNIKMIKNVDDLLVLVNKNRNLPSNYVPKDLVFSKVPFPFKGKHPKKKMRREAALALEELFKAAKKEGIELYGLSGYRSYRRQKAIFNYKVRTIGKKAAAKISAYPGQSEHQTGLAMDITSKSVRFQLVEAFENTKEGQWIKENSYKYGFIVRYPKGKEAITGYSYEPWHIRYVGREVAEYIFKRNITLEEFFKELKKDKSLLFVENNQKQLMKKQEELMRNIQKVQLLFLTIPF</sequence>
<dbReference type="EMBL" id="CP078093">
    <property type="protein sequence ID" value="QXM07132.1"/>
    <property type="molecule type" value="Genomic_DNA"/>
</dbReference>
<reference evidence="2" key="1">
    <citation type="submission" date="2021-07" db="EMBL/GenBank/DDBJ databases">
        <title>Complete genome sequence of Crassaminicella sp. 143-21, isolated from a deep-sea hydrothermal vent.</title>
        <authorList>
            <person name="Li X."/>
        </authorList>
    </citation>
    <scope>NUCLEOTIDE SEQUENCE</scope>
    <source>
        <strain evidence="2">143-21</strain>
    </source>
</reference>
<dbReference type="PANTHER" id="PTHR34385:SF1">
    <property type="entry name" value="PEPTIDOGLYCAN L-ALANYL-D-GLUTAMATE ENDOPEPTIDASE CWLK"/>
    <property type="match status" value="1"/>
</dbReference>
<dbReference type="Pfam" id="PF02557">
    <property type="entry name" value="VanY"/>
    <property type="match status" value="1"/>
</dbReference>
<dbReference type="InterPro" id="IPR058193">
    <property type="entry name" value="VanY/YodJ_core_dom"/>
</dbReference>
<dbReference type="Proteomes" id="UP000886818">
    <property type="component" value="Chromosome"/>
</dbReference>
<accession>A0ABX8RFN6</accession>
<dbReference type="CDD" id="cd14852">
    <property type="entry name" value="LD-carboxypeptidase"/>
    <property type="match status" value="1"/>
</dbReference>
<evidence type="ECO:0000313" key="2">
    <source>
        <dbReference type="EMBL" id="QXM07132.1"/>
    </source>
</evidence>
<dbReference type="InterPro" id="IPR052179">
    <property type="entry name" value="DD-CPase-like"/>
</dbReference>
<evidence type="ECO:0000313" key="3">
    <source>
        <dbReference type="Proteomes" id="UP000886818"/>
    </source>
</evidence>
<dbReference type="RefSeq" id="WP_218283818.1">
    <property type="nucleotide sequence ID" value="NZ_CP078093.1"/>
</dbReference>
<dbReference type="PANTHER" id="PTHR34385">
    <property type="entry name" value="D-ALANYL-D-ALANINE CARBOXYPEPTIDASE"/>
    <property type="match status" value="1"/>
</dbReference>